<evidence type="ECO:0000256" key="3">
    <source>
        <dbReference type="ARBA" id="ARBA00023134"/>
    </source>
</evidence>
<keyword evidence="2" id="KW-0547">Nucleotide-binding</keyword>
<dbReference type="Proteomes" id="UP001190700">
    <property type="component" value="Unassembled WGS sequence"/>
</dbReference>
<dbReference type="AlphaFoldDB" id="A0AAE0FCD1"/>
<dbReference type="PROSITE" id="PS51722">
    <property type="entry name" value="G_TR_2"/>
    <property type="match status" value="1"/>
</dbReference>
<reference evidence="5 6" key="1">
    <citation type="journal article" date="2015" name="Genome Biol. Evol.">
        <title>Comparative Genomics of a Bacterivorous Green Alga Reveals Evolutionary Causalities and Consequences of Phago-Mixotrophic Mode of Nutrition.</title>
        <authorList>
            <person name="Burns J.A."/>
            <person name="Paasch A."/>
            <person name="Narechania A."/>
            <person name="Kim E."/>
        </authorList>
    </citation>
    <scope>NUCLEOTIDE SEQUENCE [LARGE SCALE GENOMIC DNA]</scope>
    <source>
        <strain evidence="5 6">PLY_AMNH</strain>
    </source>
</reference>
<protein>
    <recommendedName>
        <fullName evidence="4">Tr-type G domain-containing protein</fullName>
    </recommendedName>
</protein>
<feature type="non-terminal residue" evidence="5">
    <location>
        <position position="303"/>
    </location>
</feature>
<dbReference type="Pfam" id="PF00009">
    <property type="entry name" value="GTP_EFTU"/>
    <property type="match status" value="1"/>
</dbReference>
<dbReference type="InterPro" id="IPR027417">
    <property type="entry name" value="P-loop_NTPase"/>
</dbReference>
<dbReference type="InterPro" id="IPR000795">
    <property type="entry name" value="T_Tr_GTP-bd_dom"/>
</dbReference>
<dbReference type="GO" id="GO:0003924">
    <property type="term" value="F:GTPase activity"/>
    <property type="evidence" value="ECO:0007669"/>
    <property type="project" value="InterPro"/>
</dbReference>
<evidence type="ECO:0000256" key="2">
    <source>
        <dbReference type="ARBA" id="ARBA00022741"/>
    </source>
</evidence>
<dbReference type="InterPro" id="IPR050100">
    <property type="entry name" value="TRAFAC_GTPase_members"/>
</dbReference>
<comment type="caution">
    <text evidence="5">The sequence shown here is derived from an EMBL/GenBank/DDBJ whole genome shotgun (WGS) entry which is preliminary data.</text>
</comment>
<organism evidence="5 6">
    <name type="scientific">Cymbomonas tetramitiformis</name>
    <dbReference type="NCBI Taxonomy" id="36881"/>
    <lineage>
        <taxon>Eukaryota</taxon>
        <taxon>Viridiplantae</taxon>
        <taxon>Chlorophyta</taxon>
        <taxon>Pyramimonadophyceae</taxon>
        <taxon>Pyramimonadales</taxon>
        <taxon>Pyramimonadaceae</taxon>
        <taxon>Cymbomonas</taxon>
    </lineage>
</organism>
<dbReference type="PRINTS" id="PR00315">
    <property type="entry name" value="ELONGATNFCT"/>
</dbReference>
<dbReference type="Pfam" id="PF03144">
    <property type="entry name" value="GTP_EFTU_D2"/>
    <property type="match status" value="1"/>
</dbReference>
<dbReference type="Gene3D" id="2.40.30.10">
    <property type="entry name" value="Translation factors"/>
    <property type="match status" value="1"/>
</dbReference>
<gene>
    <name evidence="5" type="ORF">CYMTET_34050</name>
</gene>
<evidence type="ECO:0000313" key="5">
    <source>
        <dbReference type="EMBL" id="KAK3256828.1"/>
    </source>
</evidence>
<evidence type="ECO:0000256" key="1">
    <source>
        <dbReference type="ARBA" id="ARBA00022481"/>
    </source>
</evidence>
<name>A0AAE0FCD1_9CHLO</name>
<dbReference type="SUPFAM" id="SSF50447">
    <property type="entry name" value="Translation proteins"/>
    <property type="match status" value="1"/>
</dbReference>
<keyword evidence="6" id="KW-1185">Reference proteome</keyword>
<evidence type="ECO:0000313" key="6">
    <source>
        <dbReference type="Proteomes" id="UP001190700"/>
    </source>
</evidence>
<feature type="domain" description="Tr-type G" evidence="4">
    <location>
        <begin position="6"/>
        <end position="231"/>
    </location>
</feature>
<sequence length="303" mass="32953">MSKEKKIHISIVTLGHVWSGKSTTAGHLLYKLGGVSQDFLNQCEEEVHTLPGNSKYTWVLDRLEEERLRGNTVNTTLRNFETTKYNFTLIDAPGHRRFINNAIRGISQAEVAILVLDCRSHCFEAGLVKDGQTREHAFIAYALGVKQIICVLNKMDATKPAYSKWRYHEIVKSAGNFLRRVGFPPTKVTFIPLCAISGENISKLSPNMDWYKGSTLVEALDALTPPKRTPDKPLRVPISGVHAVEGVGTVVVGRVASGVLRPGASVAFTPGGSAGGITAEVLSIEMHHQGLSEAGPGDHVGFA</sequence>
<dbReference type="GO" id="GO:0005525">
    <property type="term" value="F:GTP binding"/>
    <property type="evidence" value="ECO:0007669"/>
    <property type="project" value="UniProtKB-KW"/>
</dbReference>
<dbReference type="SUPFAM" id="SSF52540">
    <property type="entry name" value="P-loop containing nucleoside triphosphate hydrolases"/>
    <property type="match status" value="1"/>
</dbReference>
<keyword evidence="3" id="KW-0342">GTP-binding</keyword>
<dbReference type="PANTHER" id="PTHR23115">
    <property type="entry name" value="TRANSLATION FACTOR"/>
    <property type="match status" value="1"/>
</dbReference>
<dbReference type="InterPro" id="IPR004161">
    <property type="entry name" value="EFTu-like_2"/>
</dbReference>
<dbReference type="InterPro" id="IPR009000">
    <property type="entry name" value="Transl_B-barrel_sf"/>
</dbReference>
<proteinExistence type="predicted"/>
<evidence type="ECO:0000259" key="4">
    <source>
        <dbReference type="PROSITE" id="PS51722"/>
    </source>
</evidence>
<dbReference type="Gene3D" id="3.40.50.300">
    <property type="entry name" value="P-loop containing nucleotide triphosphate hydrolases"/>
    <property type="match status" value="1"/>
</dbReference>
<dbReference type="EMBL" id="LGRX02021297">
    <property type="protein sequence ID" value="KAK3256828.1"/>
    <property type="molecule type" value="Genomic_DNA"/>
</dbReference>
<accession>A0AAE0FCD1</accession>
<keyword evidence="1" id="KW-0488">Methylation</keyword>